<protein>
    <submittedName>
        <fullName evidence="3">DUF6463 family protein</fullName>
    </submittedName>
</protein>
<feature type="transmembrane region" description="Helical" evidence="1">
    <location>
        <begin position="89"/>
        <end position="122"/>
    </location>
</feature>
<dbReference type="InterPro" id="IPR045590">
    <property type="entry name" value="DUF6463"/>
</dbReference>
<reference evidence="4" key="1">
    <citation type="journal article" date="2019" name="Int. J. Syst. Evol. Microbiol.">
        <title>The Global Catalogue of Microorganisms (GCM) 10K type strain sequencing project: providing services to taxonomists for standard genome sequencing and annotation.</title>
        <authorList>
            <consortium name="The Broad Institute Genomics Platform"/>
            <consortium name="The Broad Institute Genome Sequencing Center for Infectious Disease"/>
            <person name="Wu L."/>
            <person name="Ma J."/>
        </authorList>
    </citation>
    <scope>NUCLEOTIDE SEQUENCE [LARGE SCALE GENOMIC DNA]</scope>
    <source>
        <strain evidence="4">JCM 4855</strain>
    </source>
</reference>
<evidence type="ECO:0000313" key="4">
    <source>
        <dbReference type="Proteomes" id="UP001596409"/>
    </source>
</evidence>
<organism evidence="3 4">
    <name type="scientific">Streptomyces viridiviolaceus</name>
    <dbReference type="NCBI Taxonomy" id="68282"/>
    <lineage>
        <taxon>Bacteria</taxon>
        <taxon>Bacillati</taxon>
        <taxon>Actinomycetota</taxon>
        <taxon>Actinomycetes</taxon>
        <taxon>Kitasatosporales</taxon>
        <taxon>Streptomycetaceae</taxon>
        <taxon>Streptomyces</taxon>
    </lineage>
</organism>
<feature type="signal peptide" evidence="2">
    <location>
        <begin position="1"/>
        <end position="25"/>
    </location>
</feature>
<comment type="caution">
    <text evidence="3">The sequence shown here is derived from an EMBL/GenBank/DDBJ whole genome shotgun (WGS) entry which is preliminary data.</text>
</comment>
<feature type="chain" id="PRO_5046793035" evidence="2">
    <location>
        <begin position="26"/>
        <end position="131"/>
    </location>
</feature>
<evidence type="ECO:0000256" key="2">
    <source>
        <dbReference type="SAM" id="SignalP"/>
    </source>
</evidence>
<evidence type="ECO:0000256" key="1">
    <source>
        <dbReference type="SAM" id="Phobius"/>
    </source>
</evidence>
<feature type="transmembrane region" description="Helical" evidence="1">
    <location>
        <begin position="55"/>
        <end position="77"/>
    </location>
</feature>
<proteinExistence type="predicted"/>
<name>A0ABW2DV21_9ACTN</name>
<dbReference type="EMBL" id="JBHSYM010000016">
    <property type="protein sequence ID" value="MFC7011649.1"/>
    <property type="molecule type" value="Genomic_DNA"/>
</dbReference>
<sequence>MSALARWIPRLVIATAVLHFCWAFAQPNAWADMAGDGLWRTAADTGAPEYFEREATVWFMASGIALLALGTLSRHVLRTTGRLPAQVGWYLLALGVPLCVIYFPGTGSWALPVIGLLALAAAREAPSAGPD</sequence>
<dbReference type="Proteomes" id="UP001596409">
    <property type="component" value="Unassembled WGS sequence"/>
</dbReference>
<accession>A0ABW2DV21</accession>
<keyword evidence="4" id="KW-1185">Reference proteome</keyword>
<keyword evidence="1" id="KW-0812">Transmembrane</keyword>
<keyword evidence="1" id="KW-1133">Transmembrane helix</keyword>
<dbReference type="Pfam" id="PF20064">
    <property type="entry name" value="DUF6463"/>
    <property type="match status" value="1"/>
</dbReference>
<evidence type="ECO:0000313" key="3">
    <source>
        <dbReference type="EMBL" id="MFC7011649.1"/>
    </source>
</evidence>
<keyword evidence="1" id="KW-0472">Membrane</keyword>
<keyword evidence="2" id="KW-0732">Signal</keyword>
<dbReference type="RefSeq" id="WP_189879859.1">
    <property type="nucleotide sequence ID" value="NZ_BMWA01000036.1"/>
</dbReference>
<gene>
    <name evidence="3" type="ORF">ACFQMH_08020</name>
</gene>